<evidence type="ECO:0000256" key="1">
    <source>
        <dbReference type="ARBA" id="ARBA00001913"/>
    </source>
</evidence>
<evidence type="ECO:0000259" key="8">
    <source>
        <dbReference type="Pfam" id="PF18962"/>
    </source>
</evidence>
<dbReference type="InterPro" id="IPR000917">
    <property type="entry name" value="Sulfatase_N"/>
</dbReference>
<organism evidence="9 10">
    <name type="scientific">Carboxylicivirga marina</name>
    <dbReference type="NCBI Taxonomy" id="2800988"/>
    <lineage>
        <taxon>Bacteria</taxon>
        <taxon>Pseudomonadati</taxon>
        <taxon>Bacteroidota</taxon>
        <taxon>Bacteroidia</taxon>
        <taxon>Marinilabiliales</taxon>
        <taxon>Marinilabiliaceae</taxon>
        <taxon>Carboxylicivirga</taxon>
    </lineage>
</organism>
<dbReference type="InterPro" id="IPR017850">
    <property type="entry name" value="Alkaline_phosphatase_core_sf"/>
</dbReference>
<keyword evidence="5" id="KW-0378">Hydrolase</keyword>
<feature type="domain" description="Secretion system C-terminal sorting" evidence="8">
    <location>
        <begin position="1199"/>
        <end position="1265"/>
    </location>
</feature>
<proteinExistence type="inferred from homology"/>
<sequence>MEKSVLKQAMHKTIYLIIFLILSLGTSTLIFGQNQRQFFLDTWKEKIYTTPSSYTNQQLSSTASEGTVSFNVNTIINKVLPTHLGVNTTFRNGNTQLDRTQLYTNAGIGSMRYPAGSGSNIYFYDGNTPTETRVEFNPIDGTLSKHNSMPPEMFVQFKKNANSEATVVVNYFYARYGITAEGTREARVQQAADYAAGFVRRLNIELGADVKYWEIGNECYGAWEEGFEIDGVVTTGQEYGEDFCVFAEAMKAVDASIKVGAVVTREDDDWNSGLLPEVKDHADFLVVHNYFTTVKNATAENILASVPQVESVHTTLLDCIEKYTGKARDYYPVAMTEFNSRGPMNCTMVNGLFVTQVLAEAIKNGYGMVDLWVSEWNWSEAAQESKGFLAKADPQQADFSPRQSYMPFQYIHSHFGDQMIEASSNNTHIKTYASTFSSGEVGLIIINTDANAHTVNIDLSTFATEEADMYWHELHANNLEAGDHKFYINGETGTTTGGGPDNFANIAPFKAHLKSGKSFEAKKYSVNFIVLKPKVIKPRRNVLMIAVDDLRPVLNCYGESQIHSPNIDRLAEQGVVFTKAYCQWAVCGPSRASIMSGLTPDGTGIRNLSSQLRTENPDVVTLPEYFLTNNYTTAGAGKVYDPRNVDDNHDIYSWSIPYTNPSDYTYPAEYGDFVQGSNYRVSANTSTEQGPDGVEDDGYTDGQIALDALGKLDALAADSENFFLAVGFKKPHIPFVAPKKYWELYDRASLDLAEFQKMATGSPDYAYHTPEPMSYNDIPNEWTLNDPTLGDGILTLDDQRKLLHGYYACVSYIDAQVGKLLDKLEEKSLADNTVILLFGDHGYHLGDHNQWGKHTQFENSVRAPLIISSPDGITGTNNTPVEFTDIYPTLCDLAGLDVPQNTLQGESLSPALRGEELSKNMAVSEYRKGGGASYSFRTDRYRLTLWMHSSDDRTDLMDWDESRIKEIELYDYDADPLETINLANDVSYSSLISDLKTKAAAWWTQQHNFFNGSTTGELGIPYIEHFENYNLTDAFQGDYWLHNASIWERLWKTDFVNSFSAEVIDDSANDGSKALEITLNPKSSAEGGSLIKLRTIEMTQFEGHDYIVSFKARTNEAGNDLLAVGAHSSASKQHKLTGNYEQYFDTVLLTNNRLFIYFNNMNIPANTEYKIWIDDIKISRATPTVTDDIHNTETKSITIFPIPAEDILHFKGIDRVDSSSIYNSNGQLVLKNSKEHQSVNISTLVKGVYYIEIISKGKKSVHKFIKS</sequence>
<dbReference type="Pfam" id="PF18962">
    <property type="entry name" value="Por_Secre_tail"/>
    <property type="match status" value="1"/>
</dbReference>
<dbReference type="Gene3D" id="3.40.720.10">
    <property type="entry name" value="Alkaline Phosphatase, subunit A"/>
    <property type="match status" value="1"/>
</dbReference>
<dbReference type="Gene3D" id="2.60.40.1180">
    <property type="entry name" value="Golgi alpha-mannosidase II"/>
    <property type="match status" value="1"/>
</dbReference>
<dbReference type="PANTHER" id="PTHR45953:SF1">
    <property type="entry name" value="IDURONATE 2-SULFATASE"/>
    <property type="match status" value="1"/>
</dbReference>
<evidence type="ECO:0000259" key="7">
    <source>
        <dbReference type="Pfam" id="PF00884"/>
    </source>
</evidence>
<comment type="similarity">
    <text evidence="2">Belongs to the sulfatase family.</text>
</comment>
<name>A0ABS1HQC2_9BACT</name>
<keyword evidence="4" id="KW-0732">Signal</keyword>
<evidence type="ECO:0000256" key="4">
    <source>
        <dbReference type="ARBA" id="ARBA00022729"/>
    </source>
</evidence>
<keyword evidence="3" id="KW-0479">Metal-binding</keyword>
<dbReference type="CDD" id="cd16030">
    <property type="entry name" value="iduronate-2-sulfatase"/>
    <property type="match status" value="1"/>
</dbReference>
<dbReference type="InterPro" id="IPR013780">
    <property type="entry name" value="Glyco_hydro_b"/>
</dbReference>
<dbReference type="Gene3D" id="2.60.120.260">
    <property type="entry name" value="Galactose-binding domain-like"/>
    <property type="match status" value="1"/>
</dbReference>
<gene>
    <name evidence="9" type="ORF">JIV24_21175</name>
</gene>
<dbReference type="InterPro" id="IPR026444">
    <property type="entry name" value="Secre_tail"/>
</dbReference>
<evidence type="ECO:0000256" key="2">
    <source>
        <dbReference type="ARBA" id="ARBA00008779"/>
    </source>
</evidence>
<protein>
    <submittedName>
        <fullName evidence="9">Sulfatase-like hydrolase/transferase</fullName>
    </submittedName>
</protein>
<reference evidence="9 10" key="1">
    <citation type="submission" date="2021-01" db="EMBL/GenBank/DDBJ databases">
        <title>Carboxyliciviraga sp.nov., isolated from coastal sediments.</title>
        <authorList>
            <person name="Lu D."/>
            <person name="Zhang T."/>
        </authorList>
    </citation>
    <scope>NUCLEOTIDE SEQUENCE [LARGE SCALE GENOMIC DNA]</scope>
    <source>
        <strain evidence="9 10">N1Y132</strain>
    </source>
</reference>
<evidence type="ECO:0000313" key="10">
    <source>
        <dbReference type="Proteomes" id="UP000605676"/>
    </source>
</evidence>
<dbReference type="InterPro" id="IPR017853">
    <property type="entry name" value="GH"/>
</dbReference>
<keyword evidence="6" id="KW-0106">Calcium</keyword>
<dbReference type="SUPFAM" id="SSF51445">
    <property type="entry name" value="(Trans)glycosidases"/>
    <property type="match status" value="1"/>
</dbReference>
<feature type="domain" description="Sulfatase N-terminal" evidence="7">
    <location>
        <begin position="540"/>
        <end position="895"/>
    </location>
</feature>
<dbReference type="RefSeq" id="WP_200467084.1">
    <property type="nucleotide sequence ID" value="NZ_JAENRR010000098.1"/>
</dbReference>
<evidence type="ECO:0000256" key="6">
    <source>
        <dbReference type="ARBA" id="ARBA00022837"/>
    </source>
</evidence>
<accession>A0ABS1HQC2</accession>
<dbReference type="Proteomes" id="UP000605676">
    <property type="component" value="Unassembled WGS sequence"/>
</dbReference>
<dbReference type="PANTHER" id="PTHR45953">
    <property type="entry name" value="IDURONATE 2-SULFATASE"/>
    <property type="match status" value="1"/>
</dbReference>
<dbReference type="EMBL" id="JAENRR010000098">
    <property type="protein sequence ID" value="MBK3519865.1"/>
    <property type="molecule type" value="Genomic_DNA"/>
</dbReference>
<comment type="caution">
    <text evidence="9">The sequence shown here is derived from an EMBL/GenBank/DDBJ whole genome shotgun (WGS) entry which is preliminary data.</text>
</comment>
<dbReference type="Gene3D" id="3.20.20.80">
    <property type="entry name" value="Glycosidases"/>
    <property type="match status" value="1"/>
</dbReference>
<evidence type="ECO:0000256" key="3">
    <source>
        <dbReference type="ARBA" id="ARBA00022723"/>
    </source>
</evidence>
<keyword evidence="10" id="KW-1185">Reference proteome</keyword>
<evidence type="ECO:0000256" key="5">
    <source>
        <dbReference type="ARBA" id="ARBA00022801"/>
    </source>
</evidence>
<dbReference type="InterPro" id="IPR035874">
    <property type="entry name" value="IDS"/>
</dbReference>
<dbReference type="SUPFAM" id="SSF53649">
    <property type="entry name" value="Alkaline phosphatase-like"/>
    <property type="match status" value="1"/>
</dbReference>
<evidence type="ECO:0000313" key="9">
    <source>
        <dbReference type="EMBL" id="MBK3519865.1"/>
    </source>
</evidence>
<dbReference type="Pfam" id="PF00884">
    <property type="entry name" value="Sulfatase"/>
    <property type="match status" value="1"/>
</dbReference>
<comment type="cofactor">
    <cofactor evidence="1">
        <name>Ca(2+)</name>
        <dbReference type="ChEBI" id="CHEBI:29108"/>
    </cofactor>
</comment>
<dbReference type="NCBIfam" id="TIGR04183">
    <property type="entry name" value="Por_Secre_tail"/>
    <property type="match status" value="1"/>
</dbReference>